<reference evidence="2" key="1">
    <citation type="submission" date="2015-04" db="UniProtKB">
        <authorList>
            <consortium name="EnsemblPlants"/>
        </authorList>
    </citation>
    <scope>IDENTIFICATION</scope>
    <source>
        <strain evidence="2">SL10</strain>
    </source>
</reference>
<evidence type="ECO:0000313" key="2">
    <source>
        <dbReference type="EnsemblPlants" id="ONIVA05G03490.1"/>
    </source>
</evidence>
<evidence type="ECO:0000313" key="3">
    <source>
        <dbReference type="Proteomes" id="UP000006591"/>
    </source>
</evidence>
<sequence>MEIASTDLKEGAIANGDGVKRLVAFPYSSPAREDSVATPLFVVGSPPCRLFGCGVAASPRRRCTVSLRCRRFPPPPLSYLIIVARGRSVIVVSLRRGHHPQGGAPSSSPLPPRPPSPEPRSADAVHIICHQPRIASSLRPPLASTRERIGERGRKKKAREEEHLGGGEGEGAAAALRSRRSSAAAAAVGSTMRALQTNTCHRNKYAAAADITPPNPAMRGEAEVDAEMETRRPRRGEEEHLASVGVGGAGHCLPASPRRRLPAPTHRDFLHRPPL</sequence>
<organism evidence="2">
    <name type="scientific">Oryza nivara</name>
    <name type="common">Indian wild rice</name>
    <name type="synonym">Oryza sativa f. spontanea</name>
    <dbReference type="NCBI Taxonomy" id="4536"/>
    <lineage>
        <taxon>Eukaryota</taxon>
        <taxon>Viridiplantae</taxon>
        <taxon>Streptophyta</taxon>
        <taxon>Embryophyta</taxon>
        <taxon>Tracheophyta</taxon>
        <taxon>Spermatophyta</taxon>
        <taxon>Magnoliopsida</taxon>
        <taxon>Liliopsida</taxon>
        <taxon>Poales</taxon>
        <taxon>Poaceae</taxon>
        <taxon>BOP clade</taxon>
        <taxon>Oryzoideae</taxon>
        <taxon>Oryzeae</taxon>
        <taxon>Oryzinae</taxon>
        <taxon>Oryza</taxon>
    </lineage>
</organism>
<dbReference type="EnsemblPlants" id="ONIVA05G03490.1">
    <property type="protein sequence ID" value="ONIVA05G03490.1"/>
    <property type="gene ID" value="ONIVA05G03490"/>
</dbReference>
<dbReference type="OMA" id="HQPRIAS"/>
<reference evidence="2" key="2">
    <citation type="submission" date="2018-04" db="EMBL/GenBank/DDBJ databases">
        <title>OnivRS2 (Oryza nivara Reference Sequence Version 2).</title>
        <authorList>
            <person name="Zhang J."/>
            <person name="Kudrna D."/>
            <person name="Lee S."/>
            <person name="Talag J."/>
            <person name="Rajasekar S."/>
            <person name="Welchert J."/>
            <person name="Hsing Y.-I."/>
            <person name="Wing R.A."/>
        </authorList>
    </citation>
    <scope>NUCLEOTIDE SEQUENCE [LARGE SCALE GENOMIC DNA]</scope>
    <source>
        <strain evidence="2">SL10</strain>
    </source>
</reference>
<evidence type="ECO:0000256" key="1">
    <source>
        <dbReference type="SAM" id="MobiDB-lite"/>
    </source>
</evidence>
<name>A0A0E0H9I2_ORYNI</name>
<dbReference type="AlphaFoldDB" id="A0A0E0H9I2"/>
<feature type="region of interest" description="Disordered" evidence="1">
    <location>
        <begin position="136"/>
        <end position="177"/>
    </location>
</feature>
<feature type="compositionally biased region" description="Basic and acidic residues" evidence="1">
    <location>
        <begin position="230"/>
        <end position="241"/>
    </location>
</feature>
<dbReference type="HOGENOM" id="CLU_1013308_0_0_1"/>
<protein>
    <submittedName>
        <fullName evidence="2">Uncharacterized protein</fullName>
    </submittedName>
</protein>
<dbReference type="Gramene" id="ONIVA05G03490.1">
    <property type="protein sequence ID" value="ONIVA05G03490.1"/>
    <property type="gene ID" value="ONIVA05G03490"/>
</dbReference>
<feature type="compositionally biased region" description="Basic and acidic residues" evidence="1">
    <location>
        <begin position="145"/>
        <end position="165"/>
    </location>
</feature>
<proteinExistence type="predicted"/>
<feature type="compositionally biased region" description="Pro residues" evidence="1">
    <location>
        <begin position="108"/>
        <end position="118"/>
    </location>
</feature>
<feature type="region of interest" description="Disordered" evidence="1">
    <location>
        <begin position="230"/>
        <end position="275"/>
    </location>
</feature>
<accession>A0A0E0H9I2</accession>
<dbReference type="Proteomes" id="UP000006591">
    <property type="component" value="Chromosome 5"/>
</dbReference>
<feature type="compositionally biased region" description="Basic and acidic residues" evidence="1">
    <location>
        <begin position="265"/>
        <end position="275"/>
    </location>
</feature>
<keyword evidence="3" id="KW-1185">Reference proteome</keyword>
<feature type="region of interest" description="Disordered" evidence="1">
    <location>
        <begin position="96"/>
        <end position="121"/>
    </location>
</feature>